<feature type="domain" description="PLAC" evidence="10">
    <location>
        <begin position="1442"/>
        <end position="1478"/>
    </location>
</feature>
<dbReference type="InterPro" id="IPR010909">
    <property type="entry name" value="PLAC"/>
</dbReference>
<dbReference type="GO" id="GO:0005576">
    <property type="term" value="C:extracellular region"/>
    <property type="evidence" value="ECO:0007669"/>
    <property type="project" value="UniProtKB-SubCell"/>
</dbReference>
<evidence type="ECO:0000256" key="3">
    <source>
        <dbReference type="ARBA" id="ARBA00022729"/>
    </source>
</evidence>
<dbReference type="SMART" id="SM00408">
    <property type="entry name" value="IGc2"/>
    <property type="match status" value="2"/>
</dbReference>
<dbReference type="SMART" id="SM00209">
    <property type="entry name" value="TSP1"/>
    <property type="match status" value="12"/>
</dbReference>
<proteinExistence type="predicted"/>
<evidence type="ECO:0000313" key="12">
    <source>
        <dbReference type="RefSeq" id="XP_031441027.1"/>
    </source>
</evidence>
<dbReference type="CDD" id="cd00096">
    <property type="entry name" value="Ig"/>
    <property type="match status" value="1"/>
</dbReference>
<gene>
    <name evidence="12" type="primary">LOC105904736</name>
</gene>
<dbReference type="Gene3D" id="2.60.40.10">
    <property type="entry name" value="Immunoglobulins"/>
    <property type="match status" value="2"/>
</dbReference>
<dbReference type="OrthoDB" id="5948003at2759"/>
<dbReference type="InterPro" id="IPR050439">
    <property type="entry name" value="ADAMTS_ADAMTS-like"/>
</dbReference>
<feature type="disulfide bond" evidence="6">
    <location>
        <begin position="60"/>
        <end position="66"/>
    </location>
</feature>
<dbReference type="Pfam" id="PF19236">
    <property type="entry name" value="ADAMTS_CR_3"/>
    <property type="match status" value="1"/>
</dbReference>
<feature type="compositionally biased region" description="Basic and acidic residues" evidence="7">
    <location>
        <begin position="592"/>
        <end position="601"/>
    </location>
</feature>
<dbReference type="GO" id="GO:0006508">
    <property type="term" value="P:proteolysis"/>
    <property type="evidence" value="ECO:0007669"/>
    <property type="project" value="TreeGrafter"/>
</dbReference>
<dbReference type="PROSITE" id="PS50092">
    <property type="entry name" value="TSP1"/>
    <property type="match status" value="10"/>
</dbReference>
<evidence type="ECO:0000259" key="10">
    <source>
        <dbReference type="PROSITE" id="PS50900"/>
    </source>
</evidence>
<dbReference type="Pfam" id="PF08686">
    <property type="entry name" value="PLAC"/>
    <property type="match status" value="1"/>
</dbReference>
<dbReference type="Gene3D" id="2.20.100.10">
    <property type="entry name" value="Thrombospondin type-1 (TSP1) repeat"/>
    <property type="match status" value="10"/>
</dbReference>
<feature type="region of interest" description="Disordered" evidence="7">
    <location>
        <begin position="1021"/>
        <end position="1044"/>
    </location>
</feature>
<feature type="disulfide bond" evidence="6">
    <location>
        <begin position="49"/>
        <end position="81"/>
    </location>
</feature>
<dbReference type="PANTHER" id="PTHR13723">
    <property type="entry name" value="ADAMTS A DISINTEGRIN AND METALLOPROTEASE WITH THROMBOSPONDIN MOTIFS PROTEASE"/>
    <property type="match status" value="1"/>
</dbReference>
<dbReference type="GO" id="GO:0030198">
    <property type="term" value="P:extracellular matrix organization"/>
    <property type="evidence" value="ECO:0007669"/>
    <property type="project" value="InterPro"/>
</dbReference>
<comment type="subcellular location">
    <subcellularLocation>
        <location evidence="1">Secreted</location>
    </subcellularLocation>
</comment>
<dbReference type="InterPro" id="IPR013098">
    <property type="entry name" value="Ig_I-set"/>
</dbReference>
<evidence type="ECO:0000256" key="8">
    <source>
        <dbReference type="SAM" id="SignalP"/>
    </source>
</evidence>
<dbReference type="InterPro" id="IPR003599">
    <property type="entry name" value="Ig_sub"/>
</dbReference>
<dbReference type="Pfam" id="PF19030">
    <property type="entry name" value="TSP1_ADAMTS"/>
    <property type="match status" value="11"/>
</dbReference>
<dbReference type="PANTHER" id="PTHR13723:SF157">
    <property type="entry name" value="ADAMTS-LIKE PROTEIN 1"/>
    <property type="match status" value="1"/>
</dbReference>
<organism evidence="11 12">
    <name type="scientific">Clupea harengus</name>
    <name type="common">Atlantic herring</name>
    <dbReference type="NCBI Taxonomy" id="7950"/>
    <lineage>
        <taxon>Eukaryota</taxon>
        <taxon>Metazoa</taxon>
        <taxon>Chordata</taxon>
        <taxon>Craniata</taxon>
        <taxon>Vertebrata</taxon>
        <taxon>Euteleostomi</taxon>
        <taxon>Actinopterygii</taxon>
        <taxon>Neopterygii</taxon>
        <taxon>Teleostei</taxon>
        <taxon>Clupei</taxon>
        <taxon>Clupeiformes</taxon>
        <taxon>Clupeoidei</taxon>
        <taxon>Clupeidae</taxon>
        <taxon>Clupea</taxon>
    </lineage>
</organism>
<dbReference type="FunFam" id="2.20.100.10:FF:000009">
    <property type="entry name" value="ADAMTS-like protein 3 isoform A"/>
    <property type="match status" value="1"/>
</dbReference>
<evidence type="ECO:0000256" key="1">
    <source>
        <dbReference type="ARBA" id="ARBA00004613"/>
    </source>
</evidence>
<evidence type="ECO:0000256" key="6">
    <source>
        <dbReference type="PIRSR" id="PIRSR613273-3"/>
    </source>
</evidence>
<dbReference type="GeneID" id="105904736"/>
<dbReference type="KEGG" id="char:105904736"/>
<evidence type="ECO:0000256" key="4">
    <source>
        <dbReference type="ARBA" id="ARBA00022737"/>
    </source>
</evidence>
<evidence type="ECO:0000256" key="7">
    <source>
        <dbReference type="SAM" id="MobiDB-lite"/>
    </source>
</evidence>
<name>A0A6P8GZX9_CLUHA</name>
<dbReference type="SUPFAM" id="SSF48726">
    <property type="entry name" value="Immunoglobulin"/>
    <property type="match status" value="2"/>
</dbReference>
<protein>
    <submittedName>
        <fullName evidence="12">ADAMTS-like protein 1</fullName>
    </submittedName>
</protein>
<feature type="disulfide bond" evidence="6">
    <location>
        <begin position="45"/>
        <end position="76"/>
    </location>
</feature>
<dbReference type="RefSeq" id="XP_031441027.1">
    <property type="nucleotide sequence ID" value="XM_031585167.2"/>
</dbReference>
<evidence type="ECO:0000259" key="9">
    <source>
        <dbReference type="PROSITE" id="PS50835"/>
    </source>
</evidence>
<dbReference type="PRINTS" id="PR01857">
    <property type="entry name" value="ADAMTSFAMILY"/>
</dbReference>
<reference evidence="12" key="1">
    <citation type="submission" date="2025-08" db="UniProtKB">
        <authorList>
            <consortium name="RefSeq"/>
        </authorList>
    </citation>
    <scope>IDENTIFICATION</scope>
</reference>
<dbReference type="InterPro" id="IPR000884">
    <property type="entry name" value="TSP1_rpt"/>
</dbReference>
<dbReference type="InterPro" id="IPR003598">
    <property type="entry name" value="Ig_sub2"/>
</dbReference>
<feature type="signal peptide" evidence="8">
    <location>
        <begin position="1"/>
        <end position="28"/>
    </location>
</feature>
<dbReference type="InterPro" id="IPR013273">
    <property type="entry name" value="ADAMTS/ADAMTS-like"/>
</dbReference>
<dbReference type="Proteomes" id="UP000515152">
    <property type="component" value="Chromosome 18"/>
</dbReference>
<dbReference type="PROSITE" id="PS50835">
    <property type="entry name" value="IG_LIKE"/>
    <property type="match status" value="2"/>
</dbReference>
<dbReference type="SMART" id="SM00409">
    <property type="entry name" value="IG"/>
    <property type="match status" value="2"/>
</dbReference>
<dbReference type="InterPro" id="IPR036179">
    <property type="entry name" value="Ig-like_dom_sf"/>
</dbReference>
<dbReference type="InterPro" id="IPR045371">
    <property type="entry name" value="ADAMTS_CR_3"/>
</dbReference>
<dbReference type="FunFam" id="2.20.100.10:FF:000005">
    <property type="entry name" value="ADAM metallopeptidase with thrombospondin type 1 motif 9"/>
    <property type="match status" value="1"/>
</dbReference>
<feature type="domain" description="Ig-like" evidence="9">
    <location>
        <begin position="860"/>
        <end position="960"/>
    </location>
</feature>
<evidence type="ECO:0000256" key="5">
    <source>
        <dbReference type="ARBA" id="ARBA00023157"/>
    </source>
</evidence>
<feature type="chain" id="PRO_5027552499" evidence="8">
    <location>
        <begin position="29"/>
        <end position="1478"/>
    </location>
</feature>
<dbReference type="Pfam" id="PF07679">
    <property type="entry name" value="I-set"/>
    <property type="match status" value="1"/>
</dbReference>
<dbReference type="Gene3D" id="2.60.120.830">
    <property type="match status" value="1"/>
</dbReference>
<evidence type="ECO:0000313" key="11">
    <source>
        <dbReference type="Proteomes" id="UP000515152"/>
    </source>
</evidence>
<dbReference type="GO" id="GO:0004222">
    <property type="term" value="F:metalloendopeptidase activity"/>
    <property type="evidence" value="ECO:0007669"/>
    <property type="project" value="TreeGrafter"/>
</dbReference>
<feature type="region of interest" description="Disordered" evidence="7">
    <location>
        <begin position="578"/>
        <end position="601"/>
    </location>
</feature>
<evidence type="ECO:0000256" key="2">
    <source>
        <dbReference type="ARBA" id="ARBA00022525"/>
    </source>
</evidence>
<feature type="region of interest" description="Disordered" evidence="7">
    <location>
        <begin position="1086"/>
        <end position="1112"/>
    </location>
</feature>
<accession>A0A6P8GZX9</accession>
<sequence>MEQPVSTPAALSLLLAILLLMSSRTARSEEDRDTLWDAWGSWSECSRTCGGGASYSLRRCLSSKTCEGQNIKYRTCSNVDCPPESGDFRSQQCSAHADVRHQGQFHEWLPVDNDPENPCALKCRAKGTGTVVELAPKVLDGTRCYTESLDMCISGVCQIVGCDLELGSTAKEDNCGVCNGDGSSCRLVRGHYKSQHASGKTEDTVVVIPFGSRHVRLVLKGPDHLSLESKTLQGMRGDLSLDASRHYVLENTTLDYQKLSDKEILRVAGPLGADFTVKIQHAGGADSVVQYIFYQPIVHRWRETDFFPCSATCGGGYQLTSAECFDLRSNRVVVDQYCHYYPENVKPKPKLQECNMDPCPASDGYKQIMPYDLYHPLPRWESSPWTSCSTSCGGGVQSRAVSCVEEDMQGTIVPSEEWKCLYAPKTPILQPCNAYDCPTWLAQEWSPCTVTCGQGLRYRVVLCIDHRGLHAGGCSPTTKPHIKEECLVPVPCYKPIEKLPVEAKPPWSKQAQELDGETAVTEEPTFIQGRWGPCTRSCGAGTQRRPVRCQVLLSFSQTVADLPDDECEGPRPTETQPCFLSPCPGAREEEEERARERERTEEKEELYDWEYDGFTDCSETCGGGMQEAVVICVNKQTREASDEDLCVSARRPPQLVQGCNTEPCPPRWESSLWSSCSATCGVGLRTRSVACTLRPTRGSNRTETLRDEECRPPKPIPVQACNRFDCPPTWIPRDWGQCSRTCGGGAQKREVLCKQRLADGSVLELPDTFCPSPNPPSLQACARVACPPRWVPTDWSQCSATCGEGTQRLLVVCRRQGESGHYQTLLPDACSSAPRPGTVRPCSLEPCKSPAKPSVSKAEPSILAQRKVYIQWRKGRKLHFIVGGYAYLLPWTSVVIRCPTRRFRKGHIRWLKDGRPLAALPAPLPRLTVSPLGYIRIQQLQASDAGVYTCVAGETQENFVLKMIGSKRKLAVPLGDFWLPDEAGDKKNVQQGAPTAASLGRYDGVVQRLLDMKDLSPGSKELLESAEKSGGLATATEDGGGGGGGTAMILVAETRTLDEVLRNLSGGHGSKDTVLAQLLGELTHSHGENNESTLHLQEEPESSTLPPQHVRRTNTRTAPLSIQPLTGPLRKPTIHVPQRPIGASVSPLEPVAYVGGSVLVPRQAIRLRLKCQAQGNPEPILTWAKDGEELQSSSRVGLLPDGSLLIRSPGEADVGLYTCTAHNHLGSASLSSALHLTDPSCGDDATAVNNTLCMNMSNGSQFCHGQHCPQRWLLSAWSSCTAPCGGGVQTRRVYCQGGGEGEHRCRGAGKRPPLSQSCNTQPCSQWTATAWGPCHGHCVGLRQATQHRHVFCQDRNGTKVTHRMCGALLRPPSQRNCTSEACSTQWRVGSWTHCTATCGRHGFQSRHVACAHSRTGKPARELHCSWRPRPASWQRCNVQSCGRGECRDSTRYCDKVRQLDLCPLPQFKSRCCQSCRTT</sequence>
<keyword evidence="11" id="KW-1185">Reference proteome</keyword>
<feature type="domain" description="Ig-like" evidence="9">
    <location>
        <begin position="1132"/>
        <end position="1237"/>
    </location>
</feature>
<keyword evidence="2" id="KW-0964">Secreted</keyword>
<dbReference type="SUPFAM" id="SSF82895">
    <property type="entry name" value="TSP-1 type 1 repeat"/>
    <property type="match status" value="11"/>
</dbReference>
<dbReference type="FunFam" id="2.20.100.10:FF:000025">
    <property type="entry name" value="ADAMTS like 1"/>
    <property type="match status" value="1"/>
</dbReference>
<dbReference type="Pfam" id="PF00090">
    <property type="entry name" value="TSP_1"/>
    <property type="match status" value="1"/>
</dbReference>
<dbReference type="InterPro" id="IPR036383">
    <property type="entry name" value="TSP1_rpt_sf"/>
</dbReference>
<dbReference type="InterPro" id="IPR007110">
    <property type="entry name" value="Ig-like_dom"/>
</dbReference>
<dbReference type="PROSITE" id="PS50900">
    <property type="entry name" value="PLAC"/>
    <property type="match status" value="1"/>
</dbReference>
<dbReference type="InterPro" id="IPR013783">
    <property type="entry name" value="Ig-like_fold"/>
</dbReference>
<keyword evidence="3 8" id="KW-0732">Signal</keyword>
<keyword evidence="5 6" id="KW-1015">Disulfide bond</keyword>
<keyword evidence="4" id="KW-0677">Repeat</keyword>
<dbReference type="GO" id="GO:0031012">
    <property type="term" value="C:extracellular matrix"/>
    <property type="evidence" value="ECO:0007669"/>
    <property type="project" value="TreeGrafter"/>
</dbReference>